<dbReference type="AlphaFoldDB" id="A0A7J6WZ75"/>
<proteinExistence type="predicted"/>
<accession>A0A7J6WZ75</accession>
<sequence length="103" mass="11497">MVFGDTVSISLMGARYLWKDAYGANHPAGRIGKSLIFKVWVSAPFMSLKAMELRDKVKFTDLLHFIGGGVYQEGHAFYGCREEEICSKKIPTFGVIPPMFAAF</sequence>
<protein>
    <submittedName>
        <fullName evidence="1">Uncharacterized protein</fullName>
    </submittedName>
</protein>
<dbReference type="Proteomes" id="UP000554482">
    <property type="component" value="Unassembled WGS sequence"/>
</dbReference>
<comment type="caution">
    <text evidence="1">The sequence shown here is derived from an EMBL/GenBank/DDBJ whole genome shotgun (WGS) entry which is preliminary data.</text>
</comment>
<evidence type="ECO:0000313" key="1">
    <source>
        <dbReference type="EMBL" id="KAF5202776.1"/>
    </source>
</evidence>
<keyword evidence="2" id="KW-1185">Reference proteome</keyword>
<dbReference type="PANTHER" id="PTHR47476">
    <property type="match status" value="1"/>
</dbReference>
<organism evidence="1 2">
    <name type="scientific">Thalictrum thalictroides</name>
    <name type="common">Rue-anemone</name>
    <name type="synonym">Anemone thalictroides</name>
    <dbReference type="NCBI Taxonomy" id="46969"/>
    <lineage>
        <taxon>Eukaryota</taxon>
        <taxon>Viridiplantae</taxon>
        <taxon>Streptophyta</taxon>
        <taxon>Embryophyta</taxon>
        <taxon>Tracheophyta</taxon>
        <taxon>Spermatophyta</taxon>
        <taxon>Magnoliopsida</taxon>
        <taxon>Ranunculales</taxon>
        <taxon>Ranunculaceae</taxon>
        <taxon>Thalictroideae</taxon>
        <taxon>Thalictrum</taxon>
    </lineage>
</organism>
<evidence type="ECO:0000313" key="2">
    <source>
        <dbReference type="Proteomes" id="UP000554482"/>
    </source>
</evidence>
<reference evidence="1 2" key="1">
    <citation type="submission" date="2020-06" db="EMBL/GenBank/DDBJ databases">
        <title>Transcriptomic and genomic resources for Thalictrum thalictroides and T. hernandezii: Facilitating candidate gene discovery in an emerging model plant lineage.</title>
        <authorList>
            <person name="Arias T."/>
            <person name="Riano-Pachon D.M."/>
            <person name="Di Stilio V.S."/>
        </authorList>
    </citation>
    <scope>NUCLEOTIDE SEQUENCE [LARGE SCALE GENOMIC DNA]</scope>
    <source>
        <strain evidence="2">cv. WT478/WT964</strain>
        <tissue evidence="1">Leaves</tissue>
    </source>
</reference>
<dbReference type="OrthoDB" id="1872003at2759"/>
<dbReference type="EMBL" id="JABWDY010007661">
    <property type="protein sequence ID" value="KAF5202776.1"/>
    <property type="molecule type" value="Genomic_DNA"/>
</dbReference>
<name>A0A7J6WZ75_THATH</name>
<dbReference type="PANTHER" id="PTHR47476:SF2">
    <property type="entry name" value="ARABINOSE 5-PHOSPHATE ISOMERASE-RELATED"/>
    <property type="match status" value="1"/>
</dbReference>
<gene>
    <name evidence="1" type="ORF">FRX31_007637</name>
</gene>